<comment type="caution">
    <text evidence="3">The sequence shown here is derived from an EMBL/GenBank/DDBJ whole genome shotgun (WGS) entry which is preliminary data.</text>
</comment>
<reference evidence="3" key="1">
    <citation type="submission" date="2023-04" db="EMBL/GenBank/DDBJ databases">
        <title>Black Yeasts Isolated from many extreme environments.</title>
        <authorList>
            <person name="Coleine C."/>
            <person name="Stajich J.E."/>
            <person name="Selbmann L."/>
        </authorList>
    </citation>
    <scope>NUCLEOTIDE SEQUENCE</scope>
    <source>
        <strain evidence="3">CCFEE 5312</strain>
    </source>
</reference>
<dbReference type="AlphaFoldDB" id="A0AAJ0D978"/>
<dbReference type="Gene3D" id="2.30.40.10">
    <property type="entry name" value="Urease, subunit C, domain 1"/>
    <property type="match status" value="1"/>
</dbReference>
<evidence type="ECO:0000313" key="4">
    <source>
        <dbReference type="Proteomes" id="UP001271007"/>
    </source>
</evidence>
<protein>
    <recommendedName>
        <fullName evidence="2">Amidohydrolase-related domain-containing protein</fullName>
    </recommendedName>
</protein>
<dbReference type="PANTHER" id="PTHR43135">
    <property type="entry name" value="ALPHA-D-RIBOSE 1-METHYLPHOSPHONATE 5-TRIPHOSPHATE DIPHOSPHATASE"/>
    <property type="match status" value="1"/>
</dbReference>
<dbReference type="GO" id="GO:0016810">
    <property type="term" value="F:hydrolase activity, acting on carbon-nitrogen (but not peptide) bonds"/>
    <property type="evidence" value="ECO:0007669"/>
    <property type="project" value="InterPro"/>
</dbReference>
<feature type="chain" id="PRO_5042615633" description="Amidohydrolase-related domain-containing protein" evidence="1">
    <location>
        <begin position="34"/>
        <end position="441"/>
    </location>
</feature>
<feature type="signal peptide" evidence="1">
    <location>
        <begin position="1"/>
        <end position="33"/>
    </location>
</feature>
<dbReference type="SUPFAM" id="SSF51338">
    <property type="entry name" value="Composite domain of metallo-dependent hydrolases"/>
    <property type="match status" value="1"/>
</dbReference>
<sequence length="441" mass="45755">MPSKLHHVHPTSLMHPNSILLALVATLFTTGKACFVEHIARAALQTTGPSICVPSASPPTDNIFAIGNVRVFNGKGFGISEAVLVKGNQVALVGGATIPGVPTVDGAGKFLIPGFIESHVHPQTCSDLSVLSGYGVTTAMNMACLNYTQCARLKSQIGTTDYITAGEIACGTGSPHAVAFGVPPQDTINAGTNLPTLVDYTFGNGSYMFKIIAEAGGPTTQQQTALVQATHGHDKLAVTHAARLENYEEAIESKTDGIQHTPVDGLLSSSQINQIRSQGQFVIPTMEFFKIVFANPALPPVLGFPPGSSYANVQTNVANMHEAGIPISPGTDAIGNFAGANLPFGRTFHCELQNLAAAGFGNAEVIQAATAGAAKLYRLSDRGSIAAGMRADLVLLNSDPTLNISNTLDINSVWTGGVKVTNIQAAKGQSCDALVVASPAV</sequence>
<dbReference type="SUPFAM" id="SSF51556">
    <property type="entry name" value="Metallo-dependent hydrolases"/>
    <property type="match status" value="1"/>
</dbReference>
<evidence type="ECO:0000313" key="3">
    <source>
        <dbReference type="EMBL" id="KAK3045445.1"/>
    </source>
</evidence>
<dbReference type="EMBL" id="JAWDJX010000248">
    <property type="protein sequence ID" value="KAK3045445.1"/>
    <property type="molecule type" value="Genomic_DNA"/>
</dbReference>
<evidence type="ECO:0000256" key="1">
    <source>
        <dbReference type="SAM" id="SignalP"/>
    </source>
</evidence>
<dbReference type="Gene3D" id="3.40.50.10910">
    <property type="entry name" value="Amidohydrolase"/>
    <property type="match status" value="1"/>
</dbReference>
<dbReference type="Gene3D" id="3.30.110.90">
    <property type="entry name" value="Amidohydrolase"/>
    <property type="match status" value="1"/>
</dbReference>
<feature type="domain" description="Amidohydrolase-related" evidence="2">
    <location>
        <begin position="110"/>
        <end position="417"/>
    </location>
</feature>
<name>A0AAJ0D978_9PEZI</name>
<dbReference type="InterPro" id="IPR006680">
    <property type="entry name" value="Amidohydro-rel"/>
</dbReference>
<keyword evidence="4" id="KW-1185">Reference proteome</keyword>
<organism evidence="3 4">
    <name type="scientific">Extremus antarcticus</name>
    <dbReference type="NCBI Taxonomy" id="702011"/>
    <lineage>
        <taxon>Eukaryota</taxon>
        <taxon>Fungi</taxon>
        <taxon>Dikarya</taxon>
        <taxon>Ascomycota</taxon>
        <taxon>Pezizomycotina</taxon>
        <taxon>Dothideomycetes</taxon>
        <taxon>Dothideomycetidae</taxon>
        <taxon>Mycosphaerellales</taxon>
        <taxon>Extremaceae</taxon>
        <taxon>Extremus</taxon>
    </lineage>
</organism>
<accession>A0AAJ0D978</accession>
<dbReference type="Gene3D" id="1.20.58.520">
    <property type="entry name" value="Amidohydrolase"/>
    <property type="match status" value="1"/>
</dbReference>
<dbReference type="InterPro" id="IPR011059">
    <property type="entry name" value="Metal-dep_hydrolase_composite"/>
</dbReference>
<keyword evidence="1" id="KW-0732">Signal</keyword>
<proteinExistence type="predicted"/>
<dbReference type="Pfam" id="PF01979">
    <property type="entry name" value="Amidohydro_1"/>
    <property type="match status" value="1"/>
</dbReference>
<evidence type="ECO:0000259" key="2">
    <source>
        <dbReference type="Pfam" id="PF01979"/>
    </source>
</evidence>
<dbReference type="InterPro" id="IPR051781">
    <property type="entry name" value="Metallo-dep_Hydrolase"/>
</dbReference>
<dbReference type="Proteomes" id="UP001271007">
    <property type="component" value="Unassembled WGS sequence"/>
</dbReference>
<dbReference type="InterPro" id="IPR032466">
    <property type="entry name" value="Metal_Hydrolase"/>
</dbReference>
<gene>
    <name evidence="3" type="ORF">LTR09_012959</name>
</gene>
<dbReference type="PANTHER" id="PTHR43135:SF3">
    <property type="entry name" value="ALPHA-D-RIBOSE 1-METHYLPHOSPHONATE 5-TRIPHOSPHATE DIPHOSPHATASE"/>
    <property type="match status" value="1"/>
</dbReference>